<dbReference type="Proteomes" id="UP000823775">
    <property type="component" value="Unassembled WGS sequence"/>
</dbReference>
<proteinExistence type="predicted"/>
<feature type="non-terminal residue" evidence="2">
    <location>
        <position position="1"/>
    </location>
</feature>
<dbReference type="EMBL" id="JACEIK010000034">
    <property type="protein sequence ID" value="MCD7447369.1"/>
    <property type="molecule type" value="Genomic_DNA"/>
</dbReference>
<comment type="caution">
    <text evidence="2">The sequence shown here is derived from an EMBL/GenBank/DDBJ whole genome shotgun (WGS) entry which is preliminary data.</text>
</comment>
<feature type="region of interest" description="Disordered" evidence="1">
    <location>
        <begin position="64"/>
        <end position="92"/>
    </location>
</feature>
<organism evidence="2 3">
    <name type="scientific">Datura stramonium</name>
    <name type="common">Jimsonweed</name>
    <name type="synonym">Common thornapple</name>
    <dbReference type="NCBI Taxonomy" id="4076"/>
    <lineage>
        <taxon>Eukaryota</taxon>
        <taxon>Viridiplantae</taxon>
        <taxon>Streptophyta</taxon>
        <taxon>Embryophyta</taxon>
        <taxon>Tracheophyta</taxon>
        <taxon>Spermatophyta</taxon>
        <taxon>Magnoliopsida</taxon>
        <taxon>eudicotyledons</taxon>
        <taxon>Gunneridae</taxon>
        <taxon>Pentapetalae</taxon>
        <taxon>asterids</taxon>
        <taxon>lamiids</taxon>
        <taxon>Solanales</taxon>
        <taxon>Solanaceae</taxon>
        <taxon>Solanoideae</taxon>
        <taxon>Datureae</taxon>
        <taxon>Datura</taxon>
    </lineage>
</organism>
<keyword evidence="3" id="KW-1185">Reference proteome</keyword>
<evidence type="ECO:0000256" key="1">
    <source>
        <dbReference type="SAM" id="MobiDB-lite"/>
    </source>
</evidence>
<accession>A0ABS8RP27</accession>
<evidence type="ECO:0000313" key="3">
    <source>
        <dbReference type="Proteomes" id="UP000823775"/>
    </source>
</evidence>
<name>A0ABS8RP27_DATST</name>
<evidence type="ECO:0000313" key="2">
    <source>
        <dbReference type="EMBL" id="MCD7447369.1"/>
    </source>
</evidence>
<sequence length="92" mass="10719">GNNEMLFWIRVKVELTVYRFSNGSSLVLSPIRATCSRVFIISFFKKMRFGTNIHMSYVLMAPKFQPTTGGSRRRNGRPEQTHQLQDEDSEFE</sequence>
<protein>
    <submittedName>
        <fullName evidence="2">Uncharacterized protein</fullName>
    </submittedName>
</protein>
<gene>
    <name evidence="2" type="ORF">HAX54_027846</name>
</gene>
<reference evidence="2 3" key="1">
    <citation type="journal article" date="2021" name="BMC Genomics">
        <title>Datura genome reveals duplications of psychoactive alkaloid biosynthetic genes and high mutation rate following tissue culture.</title>
        <authorList>
            <person name="Rajewski A."/>
            <person name="Carter-House D."/>
            <person name="Stajich J."/>
            <person name="Litt A."/>
        </authorList>
    </citation>
    <scope>NUCLEOTIDE SEQUENCE [LARGE SCALE GENOMIC DNA]</scope>
    <source>
        <strain evidence="2">AR-01</strain>
    </source>
</reference>